<dbReference type="Proteomes" id="UP000251135">
    <property type="component" value="Unassembled WGS sequence"/>
</dbReference>
<keyword evidence="2" id="KW-1185">Reference proteome</keyword>
<organism evidence="1 2">
    <name type="scientific">Arcobacter caeni</name>
    <dbReference type="NCBI Taxonomy" id="1912877"/>
    <lineage>
        <taxon>Bacteria</taxon>
        <taxon>Pseudomonadati</taxon>
        <taxon>Campylobacterota</taxon>
        <taxon>Epsilonproteobacteria</taxon>
        <taxon>Campylobacterales</taxon>
        <taxon>Arcobacteraceae</taxon>
        <taxon>Arcobacter</taxon>
    </lineage>
</organism>
<name>A0A363D3C9_9BACT</name>
<evidence type="ECO:0000313" key="2">
    <source>
        <dbReference type="Proteomes" id="UP000251135"/>
    </source>
</evidence>
<reference evidence="1 2" key="1">
    <citation type="submission" date="2017-02" db="EMBL/GenBank/DDBJ databases">
        <title>Arcobacter caeni sp. nov, a new Arcobacter species isolated from reclaimed water.</title>
        <authorList>
            <person name="Figueras M.J."/>
            <person name="Perez-Cataluna A."/>
            <person name="Salas-Masso N."/>
        </authorList>
    </citation>
    <scope>NUCLEOTIDE SEQUENCE [LARGE SCALE GENOMIC DNA]</scope>
    <source>
        <strain evidence="1 2">RW17-10</strain>
    </source>
</reference>
<accession>A0A363D3C9</accession>
<dbReference type="EMBL" id="MUXE01000003">
    <property type="protein sequence ID" value="PUE65836.1"/>
    <property type="molecule type" value="Genomic_DNA"/>
</dbReference>
<protein>
    <recommendedName>
        <fullName evidence="3">Periplasmic protein</fullName>
    </recommendedName>
</protein>
<sequence length="270" mass="30906">MIRNLILIIALNVLLLSANLDMKIKDLLGNSDYNTHKNLITHIFSNEDNFYTNNQIDYTKIIQELSNNGVLKLNFPSTQNVTITFNVNKYPKKSSKNLTDILKALGQHNFVIKEEIVVNNNLKWTIQVKTAAAISPLRLSQELQSINCRIVDIKREGDYSWSYSIDTSNSSIYRAEDLINNKQLSLKNTLKPYMIKISNAKVITIKSASGNIWYPNVVFYDEALNIIGIYDENSLHKSLRLEVPNNTKYIKIDDLYTLANMKQGINITKE</sequence>
<evidence type="ECO:0000313" key="1">
    <source>
        <dbReference type="EMBL" id="PUE65836.1"/>
    </source>
</evidence>
<proteinExistence type="predicted"/>
<dbReference type="RefSeq" id="WP_108558198.1">
    <property type="nucleotide sequence ID" value="NZ_MUXE01000003.1"/>
</dbReference>
<gene>
    <name evidence="1" type="ORF">B0174_03145</name>
</gene>
<dbReference type="OrthoDB" id="5338450at2"/>
<dbReference type="AlphaFoldDB" id="A0A363D3C9"/>
<evidence type="ECO:0008006" key="3">
    <source>
        <dbReference type="Google" id="ProtNLM"/>
    </source>
</evidence>
<comment type="caution">
    <text evidence="1">The sequence shown here is derived from an EMBL/GenBank/DDBJ whole genome shotgun (WGS) entry which is preliminary data.</text>
</comment>